<dbReference type="Proteomes" id="UP001499843">
    <property type="component" value="Unassembled WGS sequence"/>
</dbReference>
<protein>
    <submittedName>
        <fullName evidence="3">Uncharacterized protein</fullName>
    </submittedName>
</protein>
<comment type="caution">
    <text evidence="3">The sequence shown here is derived from an EMBL/GenBank/DDBJ whole genome shotgun (WGS) entry which is preliminary data.</text>
</comment>
<evidence type="ECO:0000256" key="1">
    <source>
        <dbReference type="SAM" id="MobiDB-lite"/>
    </source>
</evidence>
<gene>
    <name evidence="3" type="ORF">GCM10009850_091220</name>
</gene>
<sequence length="196" mass="19656">MPQVLTDQAEERRRRRGLALRVSTLLVGVLNLALAAVLIALPGSSTSFDPLPTPGAGAESRGETREDVRTGRPVAATSPRSAPAPVAPTSPRSAPAPIAPTTGAAPPSPSQATPRPSRSPVRKAGAVPPSAGVREASKPGPAVSPSAGQGAQAARPDRTPAPAVAPSPASVTPSRTRQPPGRVRGNGPARSQGDSE</sequence>
<feature type="compositionally biased region" description="Low complexity" evidence="1">
    <location>
        <begin position="93"/>
        <end position="119"/>
    </location>
</feature>
<feature type="transmembrane region" description="Helical" evidence="2">
    <location>
        <begin position="18"/>
        <end position="41"/>
    </location>
</feature>
<keyword evidence="2" id="KW-1133">Transmembrane helix</keyword>
<keyword evidence="2" id="KW-0812">Transmembrane</keyword>
<evidence type="ECO:0000313" key="4">
    <source>
        <dbReference type="Proteomes" id="UP001499843"/>
    </source>
</evidence>
<evidence type="ECO:0000313" key="3">
    <source>
        <dbReference type="EMBL" id="GAA2213659.1"/>
    </source>
</evidence>
<organism evidence="3 4">
    <name type="scientific">Nonomuraea monospora</name>
    <dbReference type="NCBI Taxonomy" id="568818"/>
    <lineage>
        <taxon>Bacteria</taxon>
        <taxon>Bacillati</taxon>
        <taxon>Actinomycetota</taxon>
        <taxon>Actinomycetes</taxon>
        <taxon>Streptosporangiales</taxon>
        <taxon>Streptosporangiaceae</taxon>
        <taxon>Nonomuraea</taxon>
    </lineage>
</organism>
<name>A0ABN3CWB5_9ACTN</name>
<evidence type="ECO:0000256" key="2">
    <source>
        <dbReference type="SAM" id="Phobius"/>
    </source>
</evidence>
<accession>A0ABN3CWB5</accession>
<dbReference type="EMBL" id="BAAAQX010000034">
    <property type="protein sequence ID" value="GAA2213659.1"/>
    <property type="molecule type" value="Genomic_DNA"/>
</dbReference>
<reference evidence="3 4" key="1">
    <citation type="journal article" date="2019" name="Int. J. Syst. Evol. Microbiol.">
        <title>The Global Catalogue of Microorganisms (GCM) 10K type strain sequencing project: providing services to taxonomists for standard genome sequencing and annotation.</title>
        <authorList>
            <consortium name="The Broad Institute Genomics Platform"/>
            <consortium name="The Broad Institute Genome Sequencing Center for Infectious Disease"/>
            <person name="Wu L."/>
            <person name="Ma J."/>
        </authorList>
    </citation>
    <scope>NUCLEOTIDE SEQUENCE [LARGE SCALE GENOMIC DNA]</scope>
    <source>
        <strain evidence="3 4">JCM 16114</strain>
    </source>
</reference>
<keyword evidence="4" id="KW-1185">Reference proteome</keyword>
<keyword evidence="2" id="KW-0472">Membrane</keyword>
<feature type="compositionally biased region" description="Low complexity" evidence="1">
    <location>
        <begin position="160"/>
        <end position="177"/>
    </location>
</feature>
<feature type="region of interest" description="Disordered" evidence="1">
    <location>
        <begin position="44"/>
        <end position="196"/>
    </location>
</feature>
<proteinExistence type="predicted"/>
<feature type="compositionally biased region" description="Basic and acidic residues" evidence="1">
    <location>
        <begin position="60"/>
        <end position="70"/>
    </location>
</feature>